<dbReference type="InterPro" id="IPR003660">
    <property type="entry name" value="HAMP_dom"/>
</dbReference>
<dbReference type="EMBL" id="JADEXQ010000084">
    <property type="protein sequence ID" value="MBE9032009.1"/>
    <property type="molecule type" value="Genomic_DNA"/>
</dbReference>
<dbReference type="InterPro" id="IPR001054">
    <property type="entry name" value="A/G_cyclase"/>
</dbReference>
<reference evidence="5" key="1">
    <citation type="submission" date="2020-10" db="EMBL/GenBank/DDBJ databases">
        <authorList>
            <person name="Castelo-Branco R."/>
            <person name="Eusebio N."/>
            <person name="Adriana R."/>
            <person name="Vieira A."/>
            <person name="Brugerolle De Fraissinette N."/>
            <person name="Rezende De Castro R."/>
            <person name="Schneider M.P."/>
            <person name="Vasconcelos V."/>
            <person name="Leao P.N."/>
        </authorList>
    </citation>
    <scope>NUCLEOTIDE SEQUENCE</scope>
    <source>
        <strain evidence="5">LEGE 11480</strain>
    </source>
</reference>
<keyword evidence="2" id="KW-0472">Membrane</keyword>
<feature type="transmembrane region" description="Helical" evidence="2">
    <location>
        <begin position="428"/>
        <end position="451"/>
    </location>
</feature>
<keyword evidence="6" id="KW-1185">Reference proteome</keyword>
<evidence type="ECO:0000256" key="2">
    <source>
        <dbReference type="SAM" id="Phobius"/>
    </source>
</evidence>
<dbReference type="Pfam" id="PF00672">
    <property type="entry name" value="HAMP"/>
    <property type="match status" value="1"/>
</dbReference>
<keyword evidence="1" id="KW-0175">Coiled coil</keyword>
<dbReference type="PANTHER" id="PTHR45655:SF13">
    <property type="entry name" value="SOLUBLE GUANYLATE CYCLASE GCY-32-RELATED"/>
    <property type="match status" value="1"/>
</dbReference>
<dbReference type="PROSITE" id="PS50125">
    <property type="entry name" value="GUANYLATE_CYCLASE_2"/>
    <property type="match status" value="1"/>
</dbReference>
<comment type="caution">
    <text evidence="5">The sequence shown here is derived from an EMBL/GenBank/DDBJ whole genome shotgun (WGS) entry which is preliminary data.</text>
</comment>
<dbReference type="AlphaFoldDB" id="A0A928VTL8"/>
<feature type="coiled-coil region" evidence="1">
    <location>
        <begin position="488"/>
        <end position="515"/>
    </location>
</feature>
<feature type="domain" description="HAMP" evidence="4">
    <location>
        <begin position="448"/>
        <end position="500"/>
    </location>
</feature>
<dbReference type="GO" id="GO:0016020">
    <property type="term" value="C:membrane"/>
    <property type="evidence" value="ECO:0007669"/>
    <property type="project" value="InterPro"/>
</dbReference>
<dbReference type="GO" id="GO:0004016">
    <property type="term" value="F:adenylate cyclase activity"/>
    <property type="evidence" value="ECO:0007669"/>
    <property type="project" value="UniProtKB-ARBA"/>
</dbReference>
<keyword evidence="2" id="KW-1133">Transmembrane helix</keyword>
<name>A0A928VTL8_9CYAN</name>
<evidence type="ECO:0000259" key="4">
    <source>
        <dbReference type="PROSITE" id="PS50885"/>
    </source>
</evidence>
<dbReference type="Gene3D" id="3.30.450.20">
    <property type="entry name" value="PAS domain"/>
    <property type="match status" value="1"/>
</dbReference>
<proteinExistence type="predicted"/>
<sequence length="714" mass="80193">MFAVVKKPLRLFDRLSIQSKLFLMLLIASILSIIVTGYVGYSSGRAALRESRLSELTNLRTSKAGEIQSYLDGVTDQVQFLGENQFLIRNAKAIRAAFTKIDQTAITKPTWAVQRLTYYENQFIPRLSQNIDGTPTLETYLPQGKAAKYLQHHYVVNNTNVIGEKDKLDQAKDDTEYSKVHAQLQPAVRNIVDKFHYYDIFLIDPETRDIVYSYEKEVDFATNLKSGPYADSNLAKAVEAVLKSPDKQYIKIVDYEHYRPSYGSPAAFIATPLLENSKLVGVLAVQISADDIDRVMTNNRQWAQTGLGQTGEAILVGSDYQMRSNSRFFLEDPKKYFEQLKRNGASKRSINRLRSHDTTILNQSIQTDVVESALKNKTGILDNVKDYRNVPSIVSFAPIKFGDVNWAIVARMDESEAFAPINEFRKRIVITASGIILLITLIATSLARLFVNPIYSIINAARSIVAGRLDTTIQVKSRDELYELAKTVNQMTDKLRQQKAHMAEQNTENKRLLKTLLPGPIVPRYQAGENPIADKANNVSVIIAEIAGFNRLSMEWPADSSVSYLNELFCSFDQATMNQGVERIKTSGTAYLAVSGLMIPRLDHSKYALEYALILQKLVDQFNQTHGMDLRLRIGIDAGPVIAGVVGDTRFSYNLWGSTVIQTRVIASHTVPDEIWVGQALHDRLGELYTFEARPAINIEGRNSTIPVWSVKRG</sequence>
<evidence type="ECO:0000259" key="3">
    <source>
        <dbReference type="PROSITE" id="PS50125"/>
    </source>
</evidence>
<dbReference type="PROSITE" id="PS50885">
    <property type="entry name" value="HAMP"/>
    <property type="match status" value="1"/>
</dbReference>
<accession>A0A928VTL8</accession>
<dbReference type="Proteomes" id="UP000625316">
    <property type="component" value="Unassembled WGS sequence"/>
</dbReference>
<dbReference type="SUPFAM" id="SSF158472">
    <property type="entry name" value="HAMP domain-like"/>
    <property type="match status" value="1"/>
</dbReference>
<evidence type="ECO:0000313" key="5">
    <source>
        <dbReference type="EMBL" id="MBE9032009.1"/>
    </source>
</evidence>
<gene>
    <name evidence="5" type="ORF">IQ266_19920</name>
</gene>
<protein>
    <submittedName>
        <fullName evidence="5">HAMP domain-containing protein</fullName>
    </submittedName>
</protein>
<dbReference type="CDD" id="cd06225">
    <property type="entry name" value="HAMP"/>
    <property type="match status" value="1"/>
</dbReference>
<feature type="transmembrane region" description="Helical" evidence="2">
    <location>
        <begin position="21"/>
        <end position="41"/>
    </location>
</feature>
<dbReference type="PANTHER" id="PTHR45655">
    <property type="entry name" value="GUANYLATE CYCLASE SOLUBLE SUBUNIT BETA-2"/>
    <property type="match status" value="1"/>
</dbReference>
<dbReference type="Gene3D" id="6.10.340.10">
    <property type="match status" value="1"/>
</dbReference>
<dbReference type="SMART" id="SM00304">
    <property type="entry name" value="HAMP"/>
    <property type="match status" value="1"/>
</dbReference>
<dbReference type="SUPFAM" id="SSF55073">
    <property type="entry name" value="Nucleotide cyclase"/>
    <property type="match status" value="1"/>
</dbReference>
<dbReference type="GO" id="GO:0035556">
    <property type="term" value="P:intracellular signal transduction"/>
    <property type="evidence" value="ECO:0007669"/>
    <property type="project" value="InterPro"/>
</dbReference>
<dbReference type="GO" id="GO:0009190">
    <property type="term" value="P:cyclic nucleotide biosynthetic process"/>
    <property type="evidence" value="ECO:0007669"/>
    <property type="project" value="InterPro"/>
</dbReference>
<dbReference type="CDD" id="cd07302">
    <property type="entry name" value="CHD"/>
    <property type="match status" value="1"/>
</dbReference>
<keyword evidence="2" id="KW-0812">Transmembrane</keyword>
<evidence type="ECO:0000256" key="1">
    <source>
        <dbReference type="SAM" id="Coils"/>
    </source>
</evidence>
<dbReference type="InterPro" id="IPR029787">
    <property type="entry name" value="Nucleotide_cyclase"/>
</dbReference>
<dbReference type="RefSeq" id="WP_264326833.1">
    <property type="nucleotide sequence ID" value="NZ_JADEXQ010000084.1"/>
</dbReference>
<organism evidence="5 6">
    <name type="scientific">Romeriopsis navalis LEGE 11480</name>
    <dbReference type="NCBI Taxonomy" id="2777977"/>
    <lineage>
        <taxon>Bacteria</taxon>
        <taxon>Bacillati</taxon>
        <taxon>Cyanobacteriota</taxon>
        <taxon>Cyanophyceae</taxon>
        <taxon>Leptolyngbyales</taxon>
        <taxon>Leptolyngbyaceae</taxon>
        <taxon>Romeriopsis</taxon>
        <taxon>Romeriopsis navalis</taxon>
    </lineage>
</organism>
<dbReference type="Gene3D" id="3.30.70.1230">
    <property type="entry name" value="Nucleotide cyclase"/>
    <property type="match status" value="1"/>
</dbReference>
<evidence type="ECO:0000313" key="6">
    <source>
        <dbReference type="Proteomes" id="UP000625316"/>
    </source>
</evidence>
<feature type="domain" description="Guanylate cyclase" evidence="3">
    <location>
        <begin position="540"/>
        <end position="667"/>
    </location>
</feature>
<dbReference type="SMART" id="SM00044">
    <property type="entry name" value="CYCc"/>
    <property type="match status" value="1"/>
</dbReference>
<dbReference type="Pfam" id="PF00211">
    <property type="entry name" value="Guanylate_cyc"/>
    <property type="match status" value="1"/>
</dbReference>